<name>A0A543IPY1_9ACTN</name>
<evidence type="ECO:0000313" key="3">
    <source>
        <dbReference type="EMBL" id="TQM72632.1"/>
    </source>
</evidence>
<organism evidence="3 4">
    <name type="scientific">Thermopolyspora flexuosa</name>
    <dbReference type="NCBI Taxonomy" id="103836"/>
    <lineage>
        <taxon>Bacteria</taxon>
        <taxon>Bacillati</taxon>
        <taxon>Actinomycetota</taxon>
        <taxon>Actinomycetes</taxon>
        <taxon>Streptosporangiales</taxon>
        <taxon>Streptosporangiaceae</taxon>
        <taxon>Thermopolyspora</taxon>
    </lineage>
</organism>
<dbReference type="AlphaFoldDB" id="A0A543IPY1"/>
<keyword evidence="2" id="KW-0732">Signal</keyword>
<dbReference type="Proteomes" id="UP000319213">
    <property type="component" value="Unassembled WGS sequence"/>
</dbReference>
<sequence>METRPLRRVRARMSAAALLTVQMAITAFVPWVGAPPTPPSAGPGDPVDPYGPAAAGPAHRLGGVPAHRLGRLAVARTGRGRTGAARVAIAPAAPARVPGAAFAPLIGGDRADPVSGGYGRAGGLVKLLGMSSGSATLEQPQRRTRHRWFRAYARLSHGFVARRLRAAGIKRRSSGRCTSKHRPTCTSYDGIRANTVAKLIRLKHRSGCPVVVTGGTEVGHAPGRHSHGNGYKVDVSRNTCLDSYIRRHARYVGVRSDGARLYQAGDDTYALEHNHWDITFR</sequence>
<proteinExistence type="predicted"/>
<evidence type="ECO:0000313" key="4">
    <source>
        <dbReference type="Proteomes" id="UP000319213"/>
    </source>
</evidence>
<dbReference type="OrthoDB" id="3533852at2"/>
<comment type="caution">
    <text evidence="3">The sequence shown here is derived from an EMBL/GenBank/DDBJ whole genome shotgun (WGS) entry which is preliminary data.</text>
</comment>
<evidence type="ECO:0000256" key="1">
    <source>
        <dbReference type="SAM" id="MobiDB-lite"/>
    </source>
</evidence>
<accession>A0A543IPY1</accession>
<feature type="chain" id="PRO_5022223382" description="D-alanyl-D-alanine carboxypeptidase-like protein" evidence="2">
    <location>
        <begin position="27"/>
        <end position="281"/>
    </location>
</feature>
<reference evidence="3 4" key="1">
    <citation type="submission" date="2019-06" db="EMBL/GenBank/DDBJ databases">
        <title>Sequencing the genomes of 1000 actinobacteria strains.</title>
        <authorList>
            <person name="Klenk H.-P."/>
        </authorList>
    </citation>
    <scope>NUCLEOTIDE SEQUENCE [LARGE SCALE GENOMIC DNA]</scope>
    <source>
        <strain evidence="3 4">DSM 43186</strain>
    </source>
</reference>
<feature type="region of interest" description="Disordered" evidence="1">
    <location>
        <begin position="36"/>
        <end position="62"/>
    </location>
</feature>
<gene>
    <name evidence="3" type="ORF">FHX40_4785</name>
</gene>
<evidence type="ECO:0008006" key="5">
    <source>
        <dbReference type="Google" id="ProtNLM"/>
    </source>
</evidence>
<dbReference type="RefSeq" id="WP_142262167.1">
    <property type="nucleotide sequence ID" value="NZ_BMPV01000002.1"/>
</dbReference>
<keyword evidence="4" id="KW-1185">Reference proteome</keyword>
<feature type="signal peptide" evidence="2">
    <location>
        <begin position="1"/>
        <end position="26"/>
    </location>
</feature>
<evidence type="ECO:0000256" key="2">
    <source>
        <dbReference type="SAM" id="SignalP"/>
    </source>
</evidence>
<protein>
    <recommendedName>
        <fullName evidence="5">D-alanyl-D-alanine carboxypeptidase-like protein</fullName>
    </recommendedName>
</protein>
<dbReference type="EMBL" id="VFPQ01000002">
    <property type="protein sequence ID" value="TQM72632.1"/>
    <property type="molecule type" value="Genomic_DNA"/>
</dbReference>